<evidence type="ECO:0000313" key="2">
    <source>
        <dbReference type="EMBL" id="KAK3236312.1"/>
    </source>
</evidence>
<protein>
    <submittedName>
        <fullName evidence="2">Uncharacterized protein</fullName>
    </submittedName>
</protein>
<accession>A0AAE0BH07</accession>
<dbReference type="EMBL" id="LGRX02035089">
    <property type="protein sequence ID" value="KAK3236312.1"/>
    <property type="molecule type" value="Genomic_DNA"/>
</dbReference>
<keyword evidence="3" id="KW-1185">Reference proteome</keyword>
<sequence>MGGGFFKRREQKSLGKNTVGVNPFTRCVHWELRGKEEVTKARVKKVEGVNLEVLTFGFKGKEPMSKAGEEEEGGGEGEGEGAGGTRGVRVTSALFWDKGPMTSDASFAAVEIVAKQKEQSAAESLVWKREAAEKELQRSAKYAKLAEAAQQKLAQTGQDVKQAKLLKEELVGVLRGMGETPASSARKEVLEGALQELLGQPTTVPTATAEEEAAATGATTVEPTTAAMPAATSAAN</sequence>
<name>A0AAE0BH07_9CHLO</name>
<feature type="region of interest" description="Disordered" evidence="1">
    <location>
        <begin position="201"/>
        <end position="236"/>
    </location>
</feature>
<comment type="caution">
    <text evidence="2">The sequence shown here is derived from an EMBL/GenBank/DDBJ whole genome shotgun (WGS) entry which is preliminary data.</text>
</comment>
<proteinExistence type="predicted"/>
<evidence type="ECO:0000256" key="1">
    <source>
        <dbReference type="SAM" id="MobiDB-lite"/>
    </source>
</evidence>
<gene>
    <name evidence="2" type="ORF">CYMTET_53538</name>
</gene>
<dbReference type="Proteomes" id="UP001190700">
    <property type="component" value="Unassembled WGS sequence"/>
</dbReference>
<dbReference type="AlphaFoldDB" id="A0AAE0BH07"/>
<feature type="compositionally biased region" description="Acidic residues" evidence="1">
    <location>
        <begin position="69"/>
        <end position="79"/>
    </location>
</feature>
<evidence type="ECO:0000313" key="3">
    <source>
        <dbReference type="Proteomes" id="UP001190700"/>
    </source>
</evidence>
<reference evidence="2 3" key="1">
    <citation type="journal article" date="2015" name="Genome Biol. Evol.">
        <title>Comparative Genomics of a Bacterivorous Green Alga Reveals Evolutionary Causalities and Consequences of Phago-Mixotrophic Mode of Nutrition.</title>
        <authorList>
            <person name="Burns J.A."/>
            <person name="Paasch A."/>
            <person name="Narechania A."/>
            <person name="Kim E."/>
        </authorList>
    </citation>
    <scope>NUCLEOTIDE SEQUENCE [LARGE SCALE GENOMIC DNA]</scope>
    <source>
        <strain evidence="2 3">PLY_AMNH</strain>
    </source>
</reference>
<feature type="region of interest" description="Disordered" evidence="1">
    <location>
        <begin position="62"/>
        <end position="86"/>
    </location>
</feature>
<organism evidence="2 3">
    <name type="scientific">Cymbomonas tetramitiformis</name>
    <dbReference type="NCBI Taxonomy" id="36881"/>
    <lineage>
        <taxon>Eukaryota</taxon>
        <taxon>Viridiplantae</taxon>
        <taxon>Chlorophyta</taxon>
        <taxon>Pyramimonadophyceae</taxon>
        <taxon>Pyramimonadales</taxon>
        <taxon>Pyramimonadaceae</taxon>
        <taxon>Cymbomonas</taxon>
    </lineage>
</organism>